<dbReference type="PROSITE" id="PS00107">
    <property type="entry name" value="PROTEIN_KINASE_ATP"/>
    <property type="match status" value="1"/>
</dbReference>
<keyword evidence="1" id="KW-0808">Transferase</keyword>
<protein>
    <recommendedName>
        <fullName evidence="6">Protein kinase domain-containing protein</fullName>
    </recommendedName>
</protein>
<dbReference type="InterPro" id="IPR017441">
    <property type="entry name" value="Protein_kinase_ATP_BS"/>
</dbReference>
<dbReference type="SMART" id="SM00220">
    <property type="entry name" value="S_TKc"/>
    <property type="match status" value="1"/>
</dbReference>
<dbReference type="Proteomes" id="UP000658320">
    <property type="component" value="Unassembled WGS sequence"/>
</dbReference>
<comment type="caution">
    <text evidence="7">The sequence shown here is derived from an EMBL/GenBank/DDBJ whole genome shotgun (WGS) entry which is preliminary data.</text>
</comment>
<accession>A0A918C8A0</accession>
<dbReference type="InterPro" id="IPR008271">
    <property type="entry name" value="Ser/Thr_kinase_AS"/>
</dbReference>
<name>A0A918C8A0_9ACTN</name>
<dbReference type="SUPFAM" id="SSF48452">
    <property type="entry name" value="TPR-like"/>
    <property type="match status" value="1"/>
</dbReference>
<dbReference type="Gene3D" id="1.25.40.10">
    <property type="entry name" value="Tetratricopeptide repeat domain"/>
    <property type="match status" value="1"/>
</dbReference>
<dbReference type="InterPro" id="IPR011009">
    <property type="entry name" value="Kinase-like_dom_sf"/>
</dbReference>
<keyword evidence="3" id="KW-0418">Kinase</keyword>
<evidence type="ECO:0000256" key="3">
    <source>
        <dbReference type="ARBA" id="ARBA00022777"/>
    </source>
</evidence>
<dbReference type="Gene3D" id="1.10.510.10">
    <property type="entry name" value="Transferase(Phosphotransferase) domain 1"/>
    <property type="match status" value="1"/>
</dbReference>
<keyword evidence="4 5" id="KW-0067">ATP-binding</keyword>
<evidence type="ECO:0000313" key="8">
    <source>
        <dbReference type="Proteomes" id="UP000658320"/>
    </source>
</evidence>
<dbReference type="AlphaFoldDB" id="A0A918C8A0"/>
<evidence type="ECO:0000256" key="4">
    <source>
        <dbReference type="ARBA" id="ARBA00022840"/>
    </source>
</evidence>
<dbReference type="InterPro" id="IPR011990">
    <property type="entry name" value="TPR-like_helical_dom_sf"/>
</dbReference>
<feature type="domain" description="Protein kinase" evidence="6">
    <location>
        <begin position="499"/>
        <end position="760"/>
    </location>
</feature>
<keyword evidence="2 5" id="KW-0547">Nucleotide-binding</keyword>
<dbReference type="PROSITE" id="PS00108">
    <property type="entry name" value="PROTEIN_KINASE_ST"/>
    <property type="match status" value="1"/>
</dbReference>
<dbReference type="PANTHER" id="PTHR43289">
    <property type="entry name" value="MITOGEN-ACTIVATED PROTEIN KINASE KINASE KINASE 20-RELATED"/>
    <property type="match status" value="1"/>
</dbReference>
<dbReference type="GO" id="GO:0005524">
    <property type="term" value="F:ATP binding"/>
    <property type="evidence" value="ECO:0007669"/>
    <property type="project" value="UniProtKB-UniRule"/>
</dbReference>
<reference evidence="7" key="1">
    <citation type="journal article" date="2014" name="Int. J. Syst. Evol. Microbiol.">
        <title>Complete genome sequence of Corynebacterium casei LMG S-19264T (=DSM 44701T), isolated from a smear-ripened cheese.</title>
        <authorList>
            <consortium name="US DOE Joint Genome Institute (JGI-PGF)"/>
            <person name="Walter F."/>
            <person name="Albersmeier A."/>
            <person name="Kalinowski J."/>
            <person name="Ruckert C."/>
        </authorList>
    </citation>
    <scope>NUCLEOTIDE SEQUENCE</scope>
    <source>
        <strain evidence="7">JCM 4346</strain>
    </source>
</reference>
<gene>
    <name evidence="7" type="ORF">GCM10010251_28550</name>
</gene>
<sequence>MRWGAKRRGGASEREADRAEVVEELHSVAAVAEESGRAGRFAEAVSRYGDLVGQATLALGPHAPETLRMRHQLAHWTGESGDIPGAIEQFTRLFADQEAHQGPTHPHTHLARHQLAHWYGRSGRHDEAVRRYEAMQRAAEAEGRTEAALDLQCNVGYWQLEAGDTASALRTFTEMLRTAERDLGATHQITRVARNYYARLAGSLPLGQEGGHDGLADLLEAARGVEAAGDLRRAMRMYGRIADTSERLYGAGSEQTLDALVAQASAAVAAEEFAAATDAFQRILECLELRGQGPGTPEYDTLRAQREGLAARARETVLRVGVTAGQQMANHVVASPATAFGVLTSARGNRLATAATGLAEHSGGRGPGALSAEQWEALLKDLAAQGHDVLALYFSRPGLQPTPDDTDLCGRLGLLAVCVEPQGGAGIAAQAYSFGPDGPVAVPILVTEEEEPQDRPPSPAAPREITVFDEGAEALGGWRGPQEARAARAADDPPAFGPYEVLQRIGTGGFGRVYLCRDTDGILVAVKTLHAEYAADADIREGFAHEVQAARRVREQRFTVPVIAADTDADVPWMAVPYVSAPSLQEFVQRFGPLDEPTVRRLGAGIATALTAIHAAGIVHLDLKPANVLMTEDGPRVIDFGIAQIERLTEPREGFAGTYAYASPEQLRADPHFTPASDVFSLGTLLARLALGRLPWGEDAPTVVENIRTGMPDLSGLPAGLEHVVRGCLRPDPAERLTPAEVAVELVPDAAGGGIDAPRFTDEARHLIREHATLPVTRRWETLAYTRTQPPL</sequence>
<evidence type="ECO:0000256" key="1">
    <source>
        <dbReference type="ARBA" id="ARBA00022679"/>
    </source>
</evidence>
<evidence type="ECO:0000313" key="7">
    <source>
        <dbReference type="EMBL" id="GGR10834.1"/>
    </source>
</evidence>
<dbReference type="PANTHER" id="PTHR43289:SF34">
    <property type="entry name" value="SERINE_THREONINE-PROTEIN KINASE YBDM-RELATED"/>
    <property type="match status" value="1"/>
</dbReference>
<dbReference type="RefSeq" id="WP_189936082.1">
    <property type="nucleotide sequence ID" value="NZ_BMSX01000005.1"/>
</dbReference>
<evidence type="ECO:0000256" key="5">
    <source>
        <dbReference type="PROSITE-ProRule" id="PRU10141"/>
    </source>
</evidence>
<dbReference type="SUPFAM" id="SSF56112">
    <property type="entry name" value="Protein kinase-like (PK-like)"/>
    <property type="match status" value="1"/>
</dbReference>
<evidence type="ECO:0000259" key="6">
    <source>
        <dbReference type="PROSITE" id="PS50011"/>
    </source>
</evidence>
<dbReference type="GO" id="GO:0004674">
    <property type="term" value="F:protein serine/threonine kinase activity"/>
    <property type="evidence" value="ECO:0007669"/>
    <property type="project" value="TreeGrafter"/>
</dbReference>
<dbReference type="Gene3D" id="3.30.200.20">
    <property type="entry name" value="Phosphorylase Kinase, domain 1"/>
    <property type="match status" value="1"/>
</dbReference>
<keyword evidence="8" id="KW-1185">Reference proteome</keyword>
<dbReference type="Pfam" id="PF00069">
    <property type="entry name" value="Pkinase"/>
    <property type="match status" value="1"/>
</dbReference>
<dbReference type="EMBL" id="BMSX01000005">
    <property type="protein sequence ID" value="GGR10834.1"/>
    <property type="molecule type" value="Genomic_DNA"/>
</dbReference>
<reference evidence="7" key="2">
    <citation type="submission" date="2020-09" db="EMBL/GenBank/DDBJ databases">
        <authorList>
            <person name="Sun Q."/>
            <person name="Ohkuma M."/>
        </authorList>
    </citation>
    <scope>NUCLEOTIDE SEQUENCE</scope>
    <source>
        <strain evidence="7">JCM 4346</strain>
    </source>
</reference>
<proteinExistence type="predicted"/>
<dbReference type="CDD" id="cd14014">
    <property type="entry name" value="STKc_PknB_like"/>
    <property type="match status" value="1"/>
</dbReference>
<evidence type="ECO:0000256" key="2">
    <source>
        <dbReference type="ARBA" id="ARBA00022741"/>
    </source>
</evidence>
<dbReference type="PROSITE" id="PS50011">
    <property type="entry name" value="PROTEIN_KINASE_DOM"/>
    <property type="match status" value="1"/>
</dbReference>
<feature type="binding site" evidence="5">
    <location>
        <position position="527"/>
    </location>
    <ligand>
        <name>ATP</name>
        <dbReference type="ChEBI" id="CHEBI:30616"/>
    </ligand>
</feature>
<dbReference type="InterPro" id="IPR000719">
    <property type="entry name" value="Prot_kinase_dom"/>
</dbReference>
<organism evidence="7 8">
    <name type="scientific">Streptomyces aurantiogriseus</name>
    <dbReference type="NCBI Taxonomy" id="66870"/>
    <lineage>
        <taxon>Bacteria</taxon>
        <taxon>Bacillati</taxon>
        <taxon>Actinomycetota</taxon>
        <taxon>Actinomycetes</taxon>
        <taxon>Kitasatosporales</taxon>
        <taxon>Streptomycetaceae</taxon>
        <taxon>Streptomyces</taxon>
    </lineage>
</organism>